<proteinExistence type="predicted"/>
<protein>
    <submittedName>
        <fullName evidence="1">Uncharacterized protein</fullName>
    </submittedName>
</protein>
<evidence type="ECO:0000313" key="2">
    <source>
        <dbReference type="Proteomes" id="UP001057402"/>
    </source>
</evidence>
<evidence type="ECO:0000313" key="1">
    <source>
        <dbReference type="EMBL" id="KAI4386384.1"/>
    </source>
</evidence>
<keyword evidence="2" id="KW-1185">Reference proteome</keyword>
<accession>A0ACB9S5G1</accession>
<name>A0ACB9S5G1_9MYRT</name>
<gene>
    <name evidence="1" type="ORF">MLD38_004319</name>
</gene>
<dbReference type="EMBL" id="CM042881">
    <property type="protein sequence ID" value="KAI4386384.1"/>
    <property type="molecule type" value="Genomic_DNA"/>
</dbReference>
<comment type="caution">
    <text evidence="1">The sequence shown here is derived from an EMBL/GenBank/DDBJ whole genome shotgun (WGS) entry which is preliminary data.</text>
</comment>
<reference evidence="2" key="1">
    <citation type="journal article" date="2023" name="Front. Plant Sci.">
        <title>Chromosomal-level genome assembly of Melastoma candidum provides insights into trichome evolution.</title>
        <authorList>
            <person name="Zhong Y."/>
            <person name="Wu W."/>
            <person name="Sun C."/>
            <person name="Zou P."/>
            <person name="Liu Y."/>
            <person name="Dai S."/>
            <person name="Zhou R."/>
        </authorList>
    </citation>
    <scope>NUCLEOTIDE SEQUENCE [LARGE SCALE GENOMIC DNA]</scope>
</reference>
<dbReference type="Proteomes" id="UP001057402">
    <property type="component" value="Chromosome 2"/>
</dbReference>
<organism evidence="1 2">
    <name type="scientific">Melastoma candidum</name>
    <dbReference type="NCBI Taxonomy" id="119954"/>
    <lineage>
        <taxon>Eukaryota</taxon>
        <taxon>Viridiplantae</taxon>
        <taxon>Streptophyta</taxon>
        <taxon>Embryophyta</taxon>
        <taxon>Tracheophyta</taxon>
        <taxon>Spermatophyta</taxon>
        <taxon>Magnoliopsida</taxon>
        <taxon>eudicotyledons</taxon>
        <taxon>Gunneridae</taxon>
        <taxon>Pentapetalae</taxon>
        <taxon>rosids</taxon>
        <taxon>malvids</taxon>
        <taxon>Myrtales</taxon>
        <taxon>Melastomataceae</taxon>
        <taxon>Melastomatoideae</taxon>
        <taxon>Melastomateae</taxon>
        <taxon>Melastoma</taxon>
    </lineage>
</organism>
<sequence length="195" mass="20589">MKEGSGPLEAGERSTVSPHSSRGLNRGLSVLDLILRVVAALGTLGSAVAMGTTKETLPFFTLFVLFRAEYKDLPSFTFFVVANSVVCAYLFLSLPLSIFHIIRGAAVNSRIVLITFDTMMLAVLTSGASAAAAIVYLAHKGNSSANWFAICQQFNNFCERVSGSLIGSFVGVVLLILAIILSSMAAAHAAKKAIA</sequence>